<comment type="function">
    <text evidence="1">Alpha-L-fucosidase is responsible for hydrolyzing the alpha-1,6-linked fucose joined to the reducing-end N-acetylglucosamine of the carbohydrate moieties of glycoproteins.</text>
</comment>
<evidence type="ECO:0000256" key="6">
    <source>
        <dbReference type="ARBA" id="ARBA00023295"/>
    </source>
</evidence>
<evidence type="ECO:0000256" key="1">
    <source>
        <dbReference type="ARBA" id="ARBA00004071"/>
    </source>
</evidence>
<evidence type="ECO:0000256" key="2">
    <source>
        <dbReference type="ARBA" id="ARBA00007951"/>
    </source>
</evidence>
<keyword evidence="5" id="KW-0378">Hydrolase</keyword>
<dbReference type="EMBL" id="CP023004">
    <property type="protein sequence ID" value="AWI08117.1"/>
    <property type="molecule type" value="Genomic_DNA"/>
</dbReference>
<evidence type="ECO:0000256" key="3">
    <source>
        <dbReference type="ARBA" id="ARBA00012662"/>
    </source>
</evidence>
<proteinExistence type="inferred from homology"/>
<dbReference type="InterPro" id="IPR000933">
    <property type="entry name" value="Glyco_hydro_29"/>
</dbReference>
<dbReference type="RefSeq" id="WP_108823924.1">
    <property type="nucleotide sequence ID" value="NZ_CP023004.1"/>
</dbReference>
<dbReference type="EC" id="3.2.1.51" evidence="3"/>
<dbReference type="PRINTS" id="PR00741">
    <property type="entry name" value="GLHYDRLASE29"/>
</dbReference>
<protein>
    <recommendedName>
        <fullName evidence="3">alpha-L-fucosidase</fullName>
        <ecNumber evidence="3">3.2.1.51</ecNumber>
    </recommendedName>
</protein>
<keyword evidence="9" id="KW-1185">Reference proteome</keyword>
<evidence type="ECO:0000256" key="4">
    <source>
        <dbReference type="ARBA" id="ARBA00022729"/>
    </source>
</evidence>
<dbReference type="PANTHER" id="PTHR10030">
    <property type="entry name" value="ALPHA-L-FUCOSIDASE"/>
    <property type="match status" value="1"/>
</dbReference>
<dbReference type="KEGG" id="elut:CKA38_01555"/>
<dbReference type="InterPro" id="IPR016286">
    <property type="entry name" value="FUC_metazoa-typ"/>
</dbReference>
<dbReference type="GO" id="GO:0016139">
    <property type="term" value="P:glycoside catabolic process"/>
    <property type="evidence" value="ECO:0007669"/>
    <property type="project" value="TreeGrafter"/>
</dbReference>
<keyword evidence="4" id="KW-0732">Signal</keyword>
<sequence length="704" mass="77596">MEAATPNLTQRGDNLPPVSRADNPAHAWFSEARLGMFAHYGLYSLLGRGEWVMFNEGISAGDYNPLAQRFTAVDFDADALVRTAKQAGAGYVVFVAKHHDGFCLWDSQCTQFNSTRSAARRDLVREYTDACRRAGLRVGLYLSIMSWQWPAIINGPARDPEGWRGMVDETHAQLRELLTHYGQIDLLWYDGCTVPGISYPATVARHWRATELNAMARELQPGIIINDRSCLPEDYSTPEQHLTIPPAGRRWEMCMTLGESWSWRPGDNKLKSPQSLIDQLVFCARYDGNLLVNISPEPSGKIPDAQAAVLADVGRWMALNGRAVRGTQRTSFTEAEHEAGLCTATEKCLYFHNEIFSKNSEIRKITIAGVSEKMRAAVVLATGETVNFAQDGGLVTLDLAPQKSPLATVIALEFERIAPAAPPPQKLVEKDTGLYAPAEAHVCEGPSGRAAVHSWQLPITVPGCHDLDVCVVGKNPGQFTLRIDGVPGVRTLQTTCGNYPHTLTAKNLALTSSTTTCTITATDGALFELLSWRLQPLWKNMDAACWSICGPFPSPYRIPGKESEVREAMGTVYAPETDPESVAWKPLPPDGNTIDFTKYGSADANGVYFARAVVRSPDARACEFLLGCDWWANLYVNGTPVTSERAHSSHDRDGSWFSGWKPLCARATLRADNNELLVKCHQGRAGNWFTFYINQSDGLEIIKQ</sequence>
<dbReference type="SUPFAM" id="SSF51445">
    <property type="entry name" value="(Trans)glycosidases"/>
    <property type="match status" value="1"/>
</dbReference>
<dbReference type="Pfam" id="PF01120">
    <property type="entry name" value="Alpha_L_fucos"/>
    <property type="match status" value="1"/>
</dbReference>
<organism evidence="8 9">
    <name type="scientific">Ereboglobus luteus</name>
    <dbReference type="NCBI Taxonomy" id="1796921"/>
    <lineage>
        <taxon>Bacteria</taxon>
        <taxon>Pseudomonadati</taxon>
        <taxon>Verrucomicrobiota</taxon>
        <taxon>Opitutia</taxon>
        <taxon>Opitutales</taxon>
        <taxon>Opitutaceae</taxon>
        <taxon>Ereboglobus</taxon>
    </lineage>
</organism>
<dbReference type="PANTHER" id="PTHR10030:SF37">
    <property type="entry name" value="ALPHA-L-FUCOSIDASE-RELATED"/>
    <property type="match status" value="1"/>
</dbReference>
<evidence type="ECO:0000259" key="7">
    <source>
        <dbReference type="Pfam" id="PF01120"/>
    </source>
</evidence>
<dbReference type="AlphaFoldDB" id="A0A2U8DZT6"/>
<evidence type="ECO:0000313" key="9">
    <source>
        <dbReference type="Proteomes" id="UP000244896"/>
    </source>
</evidence>
<evidence type="ECO:0000256" key="5">
    <source>
        <dbReference type="ARBA" id="ARBA00022801"/>
    </source>
</evidence>
<dbReference type="SMART" id="SM00812">
    <property type="entry name" value="Alpha_L_fucos"/>
    <property type="match status" value="1"/>
</dbReference>
<comment type="similarity">
    <text evidence="2">Belongs to the glycosyl hydrolase 29 family.</text>
</comment>
<accession>A0A2U8DZT6</accession>
<reference evidence="8 9" key="1">
    <citation type="journal article" date="2018" name="Syst. Appl. Microbiol.">
        <title>Ereboglobus luteus gen. nov. sp. nov. from cockroach guts, and new insights into the oxygen relationship of the genera Opitutus and Didymococcus (Verrucomicrobia: Opitutaceae).</title>
        <authorList>
            <person name="Tegtmeier D."/>
            <person name="Belitz A."/>
            <person name="Radek R."/>
            <person name="Heimerl T."/>
            <person name="Brune A."/>
        </authorList>
    </citation>
    <scope>NUCLEOTIDE SEQUENCE [LARGE SCALE GENOMIC DNA]</scope>
    <source>
        <strain evidence="8 9">Ho45</strain>
    </source>
</reference>
<dbReference type="OrthoDB" id="107551at2"/>
<dbReference type="GO" id="GO:0005764">
    <property type="term" value="C:lysosome"/>
    <property type="evidence" value="ECO:0007669"/>
    <property type="project" value="TreeGrafter"/>
</dbReference>
<dbReference type="Gene3D" id="3.20.20.80">
    <property type="entry name" value="Glycosidases"/>
    <property type="match status" value="1"/>
</dbReference>
<dbReference type="GO" id="GO:0006004">
    <property type="term" value="P:fucose metabolic process"/>
    <property type="evidence" value="ECO:0007669"/>
    <property type="project" value="InterPro"/>
</dbReference>
<dbReference type="Proteomes" id="UP000244896">
    <property type="component" value="Chromosome"/>
</dbReference>
<keyword evidence="6" id="KW-0326">Glycosidase</keyword>
<name>A0A2U8DZT6_9BACT</name>
<dbReference type="GO" id="GO:0004560">
    <property type="term" value="F:alpha-L-fucosidase activity"/>
    <property type="evidence" value="ECO:0007669"/>
    <property type="project" value="InterPro"/>
</dbReference>
<evidence type="ECO:0000313" key="8">
    <source>
        <dbReference type="EMBL" id="AWI08117.1"/>
    </source>
</evidence>
<dbReference type="InterPro" id="IPR017853">
    <property type="entry name" value="GH"/>
</dbReference>
<dbReference type="InterPro" id="IPR057739">
    <property type="entry name" value="Glyco_hydro_29_N"/>
</dbReference>
<feature type="domain" description="Glycoside hydrolase family 29 N-terminal" evidence="7">
    <location>
        <begin position="21"/>
        <end position="321"/>
    </location>
</feature>
<gene>
    <name evidence="8" type="ORF">CKA38_01555</name>
</gene>